<sequence>MKPGYGWYHRRKLLEILGDGDTIVAWAVLPPPIGGTTVGQLGNITFPYCSIPEWEDVSSKQPPAATPSRYCLVGRRTHVASPMLATSSGASGPASGGCALTSSTIDMQWSLGPSSSWVFSSPLLLYDLRRFFSST</sequence>
<evidence type="ECO:0000313" key="1">
    <source>
        <dbReference type="EMBL" id="RZR74453.1"/>
    </source>
</evidence>
<dbReference type="Proteomes" id="UP000290560">
    <property type="component" value="Unassembled WGS sequence"/>
</dbReference>
<gene>
    <name evidence="1" type="ORF">BHM03_00037154</name>
</gene>
<dbReference type="AlphaFoldDB" id="A0A445MJR7"/>
<protein>
    <submittedName>
        <fullName evidence="1">Uncharacterized protein</fullName>
    </submittedName>
</protein>
<name>A0A445MJR7_ENSVE</name>
<organism evidence="1">
    <name type="scientific">Ensete ventricosum</name>
    <name type="common">Abyssinian banana</name>
    <name type="synonym">Musa ensete</name>
    <dbReference type="NCBI Taxonomy" id="4639"/>
    <lineage>
        <taxon>Eukaryota</taxon>
        <taxon>Viridiplantae</taxon>
        <taxon>Streptophyta</taxon>
        <taxon>Embryophyta</taxon>
        <taxon>Tracheophyta</taxon>
        <taxon>Spermatophyta</taxon>
        <taxon>Magnoliopsida</taxon>
        <taxon>Liliopsida</taxon>
        <taxon>Zingiberales</taxon>
        <taxon>Musaceae</taxon>
        <taxon>Ensete</taxon>
    </lineage>
</organism>
<reference evidence="1" key="1">
    <citation type="journal article" date="2018" name="Data Brief">
        <title>Genome sequence data from 17 accessions of Ensete ventricosum, a staple food crop for millions in Ethiopia.</title>
        <authorList>
            <person name="Yemataw Z."/>
            <person name="Muzemil S."/>
            <person name="Ambachew D."/>
            <person name="Tripathi L."/>
            <person name="Tesfaye K."/>
            <person name="Chala A."/>
            <person name="Farbos A."/>
            <person name="O'Neill P."/>
            <person name="Moore K."/>
            <person name="Grant M."/>
            <person name="Studholme D.J."/>
        </authorList>
    </citation>
    <scope>NUCLEOTIDE SEQUENCE [LARGE SCALE GENOMIC DNA]</scope>
    <source>
        <tissue evidence="1">Leaf</tissue>
    </source>
</reference>
<dbReference type="EMBL" id="KV876252">
    <property type="protein sequence ID" value="RZR74453.1"/>
    <property type="molecule type" value="Genomic_DNA"/>
</dbReference>
<proteinExistence type="predicted"/>
<accession>A0A445MJR7</accession>